<comment type="caution">
    <text evidence="2">The sequence shown here is derived from an EMBL/GenBank/DDBJ whole genome shotgun (WGS) entry which is preliminary data.</text>
</comment>
<dbReference type="Proteomes" id="UP000034108">
    <property type="component" value="Unassembled WGS sequence"/>
</dbReference>
<accession>A0A0G0VFZ5</accession>
<dbReference type="AlphaFoldDB" id="A0A0G0VFZ5"/>
<sequence>MSITSETSSVVPDNVLEKAREIAGPCSELWIPNRKMISPLVMVWGLNPIWFSVPCSERWVFFCDDDPGALWEHSCRLLLITDELDLEIRSVDVPPKGLTVDWTKDDSPESIEGVDDAWAE</sequence>
<dbReference type="STRING" id="1619048.UU49_C0002G0003"/>
<evidence type="ECO:0000256" key="1">
    <source>
        <dbReference type="SAM" id="MobiDB-lite"/>
    </source>
</evidence>
<organism evidence="2 3">
    <name type="scientific">Candidatus Magasanikbacteria bacterium GW2011_GWC2_41_17</name>
    <dbReference type="NCBI Taxonomy" id="1619048"/>
    <lineage>
        <taxon>Bacteria</taxon>
        <taxon>Candidatus Magasanikiibacteriota</taxon>
    </lineage>
</organism>
<proteinExistence type="predicted"/>
<name>A0A0G0VFZ5_9BACT</name>
<gene>
    <name evidence="2" type="ORF">UU49_C0002G0003</name>
</gene>
<dbReference type="EMBL" id="LCAV01000002">
    <property type="protein sequence ID" value="KKR99889.1"/>
    <property type="molecule type" value="Genomic_DNA"/>
</dbReference>
<feature type="region of interest" description="Disordered" evidence="1">
    <location>
        <begin position="96"/>
        <end position="120"/>
    </location>
</feature>
<reference evidence="2 3" key="1">
    <citation type="journal article" date="2015" name="Nature">
        <title>rRNA introns, odd ribosomes, and small enigmatic genomes across a large radiation of phyla.</title>
        <authorList>
            <person name="Brown C.T."/>
            <person name="Hug L.A."/>
            <person name="Thomas B.C."/>
            <person name="Sharon I."/>
            <person name="Castelle C.J."/>
            <person name="Singh A."/>
            <person name="Wilkins M.J."/>
            <person name="Williams K.H."/>
            <person name="Banfield J.F."/>
        </authorList>
    </citation>
    <scope>NUCLEOTIDE SEQUENCE [LARGE SCALE GENOMIC DNA]</scope>
</reference>
<evidence type="ECO:0000313" key="2">
    <source>
        <dbReference type="EMBL" id="KKR99889.1"/>
    </source>
</evidence>
<evidence type="ECO:0000313" key="3">
    <source>
        <dbReference type="Proteomes" id="UP000034108"/>
    </source>
</evidence>
<feature type="compositionally biased region" description="Acidic residues" evidence="1">
    <location>
        <begin position="108"/>
        <end position="120"/>
    </location>
</feature>
<protein>
    <submittedName>
        <fullName evidence="2">Uncharacterized protein</fullName>
    </submittedName>
</protein>